<accession>A0A0E9R8F4</accession>
<reference evidence="1" key="2">
    <citation type="journal article" date="2015" name="Fish Shellfish Immunol.">
        <title>Early steps in the European eel (Anguilla anguilla)-Vibrio vulnificus interaction in the gills: Role of the RtxA13 toxin.</title>
        <authorList>
            <person name="Callol A."/>
            <person name="Pajuelo D."/>
            <person name="Ebbesson L."/>
            <person name="Teles M."/>
            <person name="MacKenzie S."/>
            <person name="Amaro C."/>
        </authorList>
    </citation>
    <scope>NUCLEOTIDE SEQUENCE</scope>
</reference>
<protein>
    <submittedName>
        <fullName evidence="1">Uncharacterized protein</fullName>
    </submittedName>
</protein>
<sequence length="61" mass="7108">MSLCFQMEGPLVTQSVSVKRGIRALVSHRSRLRILRRWRDRAVRESAALHVKRRLAQSLPK</sequence>
<evidence type="ECO:0000313" key="1">
    <source>
        <dbReference type="EMBL" id="JAH24628.1"/>
    </source>
</evidence>
<dbReference type="EMBL" id="GBXM01083949">
    <property type="protein sequence ID" value="JAH24628.1"/>
    <property type="molecule type" value="Transcribed_RNA"/>
</dbReference>
<name>A0A0E9R8F4_ANGAN</name>
<reference evidence="1" key="1">
    <citation type="submission" date="2014-11" db="EMBL/GenBank/DDBJ databases">
        <authorList>
            <person name="Amaro Gonzalez C."/>
        </authorList>
    </citation>
    <scope>NUCLEOTIDE SEQUENCE</scope>
</reference>
<proteinExistence type="predicted"/>
<organism evidence="1">
    <name type="scientific">Anguilla anguilla</name>
    <name type="common">European freshwater eel</name>
    <name type="synonym">Muraena anguilla</name>
    <dbReference type="NCBI Taxonomy" id="7936"/>
    <lineage>
        <taxon>Eukaryota</taxon>
        <taxon>Metazoa</taxon>
        <taxon>Chordata</taxon>
        <taxon>Craniata</taxon>
        <taxon>Vertebrata</taxon>
        <taxon>Euteleostomi</taxon>
        <taxon>Actinopterygii</taxon>
        <taxon>Neopterygii</taxon>
        <taxon>Teleostei</taxon>
        <taxon>Anguilliformes</taxon>
        <taxon>Anguillidae</taxon>
        <taxon>Anguilla</taxon>
    </lineage>
</organism>
<dbReference type="AlphaFoldDB" id="A0A0E9R8F4"/>